<dbReference type="HOGENOM" id="CLU_2922534_0_0_1"/>
<keyword evidence="3" id="KW-1185">Reference proteome</keyword>
<protein>
    <submittedName>
        <fullName evidence="2">Uncharacterized protein</fullName>
    </submittedName>
</protein>
<comment type="caution">
    <text evidence="2">The sequence shown here is derived from an EMBL/GenBank/DDBJ whole genome shotgun (WGS) entry which is preliminary data.</text>
</comment>
<evidence type="ECO:0000313" key="2">
    <source>
        <dbReference type="EMBL" id="EFI28104.1"/>
    </source>
</evidence>
<evidence type="ECO:0000313" key="3">
    <source>
        <dbReference type="Proteomes" id="UP000001861"/>
    </source>
</evidence>
<accession>D6RLB6</accession>
<name>D6RLB6_COPC7</name>
<dbReference type="InParanoid" id="D6RLB6"/>
<gene>
    <name evidence="2" type="ORF">CC1G_14131</name>
</gene>
<feature type="region of interest" description="Disordered" evidence="1">
    <location>
        <begin position="1"/>
        <end position="47"/>
    </location>
</feature>
<proteinExistence type="predicted"/>
<dbReference type="KEGG" id="cci:CC1G_14131"/>
<dbReference type="Proteomes" id="UP000001861">
    <property type="component" value="Unassembled WGS sequence"/>
</dbReference>
<sequence>MPEGHKRAETGRGGREDEYERDAPRSSIERPSGVSAKPEPREDFVRRFPAFELASLPGRVA</sequence>
<organism evidence="2 3">
    <name type="scientific">Coprinopsis cinerea (strain Okayama-7 / 130 / ATCC MYA-4618 / FGSC 9003)</name>
    <name type="common">Inky cap fungus</name>
    <name type="synonym">Hormographiella aspergillata</name>
    <dbReference type="NCBI Taxonomy" id="240176"/>
    <lineage>
        <taxon>Eukaryota</taxon>
        <taxon>Fungi</taxon>
        <taxon>Dikarya</taxon>
        <taxon>Basidiomycota</taxon>
        <taxon>Agaricomycotina</taxon>
        <taxon>Agaricomycetes</taxon>
        <taxon>Agaricomycetidae</taxon>
        <taxon>Agaricales</taxon>
        <taxon>Agaricineae</taxon>
        <taxon>Psathyrellaceae</taxon>
        <taxon>Coprinopsis</taxon>
    </lineage>
</organism>
<dbReference type="AlphaFoldDB" id="D6RLB6"/>
<evidence type="ECO:0000256" key="1">
    <source>
        <dbReference type="SAM" id="MobiDB-lite"/>
    </source>
</evidence>
<dbReference type="RefSeq" id="XP_002911598.1">
    <property type="nucleotide sequence ID" value="XM_002911552.1"/>
</dbReference>
<dbReference type="VEuPathDB" id="FungiDB:CC1G_14131"/>
<reference evidence="2 3" key="1">
    <citation type="journal article" date="2010" name="Proc. Natl. Acad. Sci. U.S.A.">
        <title>Insights into evolution of multicellular fungi from the assembled chromosomes of the mushroom Coprinopsis cinerea (Coprinus cinereus).</title>
        <authorList>
            <person name="Stajich J.E."/>
            <person name="Wilke S.K."/>
            <person name="Ahren D."/>
            <person name="Au C.H."/>
            <person name="Birren B.W."/>
            <person name="Borodovsky M."/>
            <person name="Burns C."/>
            <person name="Canback B."/>
            <person name="Casselton L.A."/>
            <person name="Cheng C.K."/>
            <person name="Deng J."/>
            <person name="Dietrich F.S."/>
            <person name="Fargo D.C."/>
            <person name="Farman M.L."/>
            <person name="Gathman A.C."/>
            <person name="Goldberg J."/>
            <person name="Guigo R."/>
            <person name="Hoegger P.J."/>
            <person name="Hooker J.B."/>
            <person name="Huggins A."/>
            <person name="James T.Y."/>
            <person name="Kamada T."/>
            <person name="Kilaru S."/>
            <person name="Kodira C."/>
            <person name="Kues U."/>
            <person name="Kupfer D."/>
            <person name="Kwan H.S."/>
            <person name="Lomsadze A."/>
            <person name="Li W."/>
            <person name="Lilly W.W."/>
            <person name="Ma L.J."/>
            <person name="Mackey A.J."/>
            <person name="Manning G."/>
            <person name="Martin F."/>
            <person name="Muraguchi H."/>
            <person name="Natvig D.O."/>
            <person name="Palmerini H."/>
            <person name="Ramesh M.A."/>
            <person name="Rehmeyer C.J."/>
            <person name="Roe B.A."/>
            <person name="Shenoy N."/>
            <person name="Stanke M."/>
            <person name="Ter-Hovhannisyan V."/>
            <person name="Tunlid A."/>
            <person name="Velagapudi R."/>
            <person name="Vision T.J."/>
            <person name="Zeng Q."/>
            <person name="Zolan M.E."/>
            <person name="Pukkila P.J."/>
        </authorList>
    </citation>
    <scope>NUCLEOTIDE SEQUENCE [LARGE SCALE GENOMIC DNA]</scope>
    <source>
        <strain evidence="3">Okayama-7 / 130 / ATCC MYA-4618 / FGSC 9003</strain>
    </source>
</reference>
<feature type="compositionally biased region" description="Basic and acidic residues" evidence="1">
    <location>
        <begin position="1"/>
        <end position="28"/>
    </location>
</feature>
<dbReference type="GeneID" id="9379743"/>
<dbReference type="EMBL" id="AACS02000003">
    <property type="protein sequence ID" value="EFI28104.1"/>
    <property type="molecule type" value="Genomic_DNA"/>
</dbReference>